<dbReference type="Pfam" id="PF00849">
    <property type="entry name" value="PseudoU_synth_2"/>
    <property type="match status" value="1"/>
</dbReference>
<dbReference type="InterPro" id="IPR002942">
    <property type="entry name" value="S4_RNA-bd"/>
</dbReference>
<dbReference type="InterPro" id="IPR036986">
    <property type="entry name" value="S4_RNA-bd_sf"/>
</dbReference>
<name>A0A1F5EN53_9BACT</name>
<proteinExistence type="inferred from homology"/>
<dbReference type="SMART" id="SM00363">
    <property type="entry name" value="S4"/>
    <property type="match status" value="1"/>
</dbReference>
<comment type="similarity">
    <text evidence="1 4">Belongs to the pseudouridine synthase RsuA family.</text>
</comment>
<evidence type="ECO:0000256" key="1">
    <source>
        <dbReference type="ARBA" id="ARBA00008348"/>
    </source>
</evidence>
<evidence type="ECO:0000256" key="3">
    <source>
        <dbReference type="PROSITE-ProRule" id="PRU00182"/>
    </source>
</evidence>
<dbReference type="EC" id="5.4.99.-" evidence="4"/>
<gene>
    <name evidence="6" type="ORF">A2811_02435</name>
</gene>
<dbReference type="Gene3D" id="3.30.70.1560">
    <property type="entry name" value="Alpha-L RNA-binding motif"/>
    <property type="match status" value="1"/>
</dbReference>
<dbReference type="Gene3D" id="3.10.290.10">
    <property type="entry name" value="RNA-binding S4 domain"/>
    <property type="match status" value="1"/>
</dbReference>
<evidence type="ECO:0000259" key="5">
    <source>
        <dbReference type="SMART" id="SM00363"/>
    </source>
</evidence>
<dbReference type="Gene3D" id="3.30.70.580">
    <property type="entry name" value="Pseudouridine synthase I, catalytic domain, N-terminal subdomain"/>
    <property type="match status" value="1"/>
</dbReference>
<dbReference type="SUPFAM" id="SSF55174">
    <property type="entry name" value="Alpha-L RNA-binding motif"/>
    <property type="match status" value="1"/>
</dbReference>
<dbReference type="InterPro" id="IPR018496">
    <property type="entry name" value="PsdUridine_synth_RsuA/RluB_CS"/>
</dbReference>
<dbReference type="SUPFAM" id="SSF55120">
    <property type="entry name" value="Pseudouridine synthase"/>
    <property type="match status" value="1"/>
</dbReference>
<dbReference type="GO" id="GO:0000455">
    <property type="term" value="P:enzyme-directed rRNA pseudouridine synthesis"/>
    <property type="evidence" value="ECO:0007669"/>
    <property type="project" value="UniProtKB-ARBA"/>
</dbReference>
<dbReference type="InterPro" id="IPR020094">
    <property type="entry name" value="TruA/RsuA/RluB/E/F_N"/>
</dbReference>
<dbReference type="PROSITE" id="PS50889">
    <property type="entry name" value="S4"/>
    <property type="match status" value="1"/>
</dbReference>
<dbReference type="InterPro" id="IPR020103">
    <property type="entry name" value="PsdUridine_synth_cat_dom_sf"/>
</dbReference>
<feature type="domain" description="RNA-binding S4" evidence="5">
    <location>
        <begin position="8"/>
        <end position="67"/>
    </location>
</feature>
<evidence type="ECO:0000313" key="6">
    <source>
        <dbReference type="EMBL" id="OGD68822.1"/>
    </source>
</evidence>
<sequence length="237" mass="27428">MEEIQYPIRINRYLFLKGFCSRREADRLIEKGQIKINGKTALIGQKIDEKDKVEISKKVEQIAENRVYLAFNKPRGIVTHDPQEGQESIEDVLKYPKKVFPLGRLDKESDGLILLTNDGRITNALLNPEENHEKEYLVEVNHRLSIDAIKKIEGGVIIDKYRTKPAKIKKVSPREFHIILTEGKKHQIRRMCSALNLDVVSLKRIRVMSIKLGNLKPGQYRELKGVELKKFLSDLKF</sequence>
<dbReference type="InterPro" id="IPR000748">
    <property type="entry name" value="PsdUridine_synth_RsuA/RluB/E/F"/>
</dbReference>
<evidence type="ECO:0000256" key="2">
    <source>
        <dbReference type="ARBA" id="ARBA00023235"/>
    </source>
</evidence>
<dbReference type="Proteomes" id="UP000186670">
    <property type="component" value="Unassembled WGS sequence"/>
</dbReference>
<organism evidence="6 7">
    <name type="scientific">Candidatus Campbellbacteria bacterium RIFCSPHIGHO2_01_FULL_34_10</name>
    <dbReference type="NCBI Taxonomy" id="1797577"/>
    <lineage>
        <taxon>Bacteria</taxon>
        <taxon>Candidatus Campbelliibacteriota</taxon>
    </lineage>
</organism>
<keyword evidence="3" id="KW-0694">RNA-binding</keyword>
<dbReference type="InterPro" id="IPR006145">
    <property type="entry name" value="PsdUridine_synth_RsuA/RluA"/>
</dbReference>
<dbReference type="GO" id="GO:0003723">
    <property type="term" value="F:RNA binding"/>
    <property type="evidence" value="ECO:0007669"/>
    <property type="project" value="UniProtKB-KW"/>
</dbReference>
<accession>A0A1F5EN53</accession>
<dbReference type="CDD" id="cd00165">
    <property type="entry name" value="S4"/>
    <property type="match status" value="1"/>
</dbReference>
<dbReference type="EMBL" id="MEZZ01000020">
    <property type="protein sequence ID" value="OGD68822.1"/>
    <property type="molecule type" value="Genomic_DNA"/>
</dbReference>
<keyword evidence="2 4" id="KW-0413">Isomerase</keyword>
<dbReference type="InterPro" id="IPR050343">
    <property type="entry name" value="RsuA_PseudoU_synthase"/>
</dbReference>
<dbReference type="PROSITE" id="PS01149">
    <property type="entry name" value="PSI_RSU"/>
    <property type="match status" value="1"/>
</dbReference>
<dbReference type="InterPro" id="IPR042092">
    <property type="entry name" value="PsdUridine_s_RsuA/RluB/E/F_cat"/>
</dbReference>
<dbReference type="AlphaFoldDB" id="A0A1F5EN53"/>
<comment type="caution">
    <text evidence="6">The sequence shown here is derived from an EMBL/GenBank/DDBJ whole genome shotgun (WGS) entry which is preliminary data.</text>
</comment>
<dbReference type="PANTHER" id="PTHR47683:SF2">
    <property type="entry name" value="RNA-BINDING S4 DOMAIN-CONTAINING PROTEIN"/>
    <property type="match status" value="1"/>
</dbReference>
<dbReference type="Pfam" id="PF01479">
    <property type="entry name" value="S4"/>
    <property type="match status" value="1"/>
</dbReference>
<protein>
    <recommendedName>
        <fullName evidence="4">Pseudouridine synthase</fullName>
        <ecNumber evidence="4">5.4.99.-</ecNumber>
    </recommendedName>
</protein>
<dbReference type="PANTHER" id="PTHR47683">
    <property type="entry name" value="PSEUDOURIDINE SYNTHASE FAMILY PROTEIN-RELATED"/>
    <property type="match status" value="1"/>
</dbReference>
<reference evidence="6 7" key="1">
    <citation type="journal article" date="2016" name="Nat. Commun.">
        <title>Thousands of microbial genomes shed light on interconnected biogeochemical processes in an aquifer system.</title>
        <authorList>
            <person name="Anantharaman K."/>
            <person name="Brown C.T."/>
            <person name="Hug L.A."/>
            <person name="Sharon I."/>
            <person name="Castelle C.J."/>
            <person name="Probst A.J."/>
            <person name="Thomas B.C."/>
            <person name="Singh A."/>
            <person name="Wilkins M.J."/>
            <person name="Karaoz U."/>
            <person name="Brodie E.L."/>
            <person name="Williams K.H."/>
            <person name="Hubbard S.S."/>
            <person name="Banfield J.F."/>
        </authorList>
    </citation>
    <scope>NUCLEOTIDE SEQUENCE [LARGE SCALE GENOMIC DNA]</scope>
</reference>
<dbReference type="GO" id="GO:0120159">
    <property type="term" value="F:rRNA pseudouridine synthase activity"/>
    <property type="evidence" value="ECO:0007669"/>
    <property type="project" value="UniProtKB-ARBA"/>
</dbReference>
<dbReference type="NCBIfam" id="TIGR00093">
    <property type="entry name" value="pseudouridine synthase"/>
    <property type="match status" value="1"/>
</dbReference>
<evidence type="ECO:0000313" key="7">
    <source>
        <dbReference type="Proteomes" id="UP000186670"/>
    </source>
</evidence>
<evidence type="ECO:0000256" key="4">
    <source>
        <dbReference type="RuleBase" id="RU003887"/>
    </source>
</evidence>